<evidence type="ECO:0000256" key="1">
    <source>
        <dbReference type="SAM" id="MobiDB-lite"/>
    </source>
</evidence>
<gene>
    <name evidence="2" type="ORF">AB0A88_02865</name>
</gene>
<dbReference type="InterPro" id="IPR005502">
    <property type="entry name" value="Ribosyl_crysJ1"/>
</dbReference>
<dbReference type="Pfam" id="PF03747">
    <property type="entry name" value="ADP_ribosyl_GH"/>
    <property type="match status" value="1"/>
</dbReference>
<protein>
    <submittedName>
        <fullName evidence="2">ADP-ribosylglycohydrolase family protein</fullName>
        <ecNumber evidence="2">3.2.2.-</ecNumber>
    </submittedName>
</protein>
<keyword evidence="2" id="KW-0378">Hydrolase</keyword>
<dbReference type="PANTHER" id="PTHR16222">
    <property type="entry name" value="ADP-RIBOSYLGLYCOHYDROLASE"/>
    <property type="match status" value="1"/>
</dbReference>
<evidence type="ECO:0000313" key="3">
    <source>
        <dbReference type="Proteomes" id="UP001551329"/>
    </source>
</evidence>
<evidence type="ECO:0000313" key="2">
    <source>
        <dbReference type="EMBL" id="MEU7069083.1"/>
    </source>
</evidence>
<dbReference type="EC" id="3.2.2.-" evidence="2"/>
<accession>A0ABV3C3L3</accession>
<dbReference type="Gene3D" id="1.10.4080.10">
    <property type="entry name" value="ADP-ribosylation/Crystallin J1"/>
    <property type="match status" value="1"/>
</dbReference>
<dbReference type="SUPFAM" id="SSF101478">
    <property type="entry name" value="ADP-ribosylglycohydrolase"/>
    <property type="match status" value="1"/>
</dbReference>
<organism evidence="2 3">
    <name type="scientific">Streptomyces narbonensis</name>
    <dbReference type="NCBI Taxonomy" id="67333"/>
    <lineage>
        <taxon>Bacteria</taxon>
        <taxon>Bacillati</taxon>
        <taxon>Actinomycetota</taxon>
        <taxon>Actinomycetes</taxon>
        <taxon>Kitasatosporales</taxon>
        <taxon>Streptomycetaceae</taxon>
        <taxon>Streptomyces</taxon>
    </lineage>
</organism>
<comment type="caution">
    <text evidence="2">The sequence shown here is derived from an EMBL/GenBank/DDBJ whole genome shotgun (WGS) entry which is preliminary data.</text>
</comment>
<keyword evidence="3" id="KW-1185">Reference proteome</keyword>
<proteinExistence type="predicted"/>
<dbReference type="PANTHER" id="PTHR16222:SF12">
    <property type="entry name" value="ADP-RIBOSYLGLYCOHYDROLASE-RELATED"/>
    <property type="match status" value="1"/>
</dbReference>
<dbReference type="RefSeq" id="WP_358467788.1">
    <property type="nucleotide sequence ID" value="NZ_JBEZAE010000001.1"/>
</dbReference>
<feature type="compositionally biased region" description="Low complexity" evidence="1">
    <location>
        <begin position="37"/>
        <end position="51"/>
    </location>
</feature>
<dbReference type="EMBL" id="JBEZAE010000001">
    <property type="protein sequence ID" value="MEU7069083.1"/>
    <property type="molecule type" value="Genomic_DNA"/>
</dbReference>
<dbReference type="InterPro" id="IPR036705">
    <property type="entry name" value="Ribosyl_crysJ1_sf"/>
</dbReference>
<dbReference type="GO" id="GO:0016798">
    <property type="term" value="F:hydrolase activity, acting on glycosyl bonds"/>
    <property type="evidence" value="ECO:0007669"/>
    <property type="project" value="UniProtKB-KW"/>
</dbReference>
<dbReference type="InterPro" id="IPR050792">
    <property type="entry name" value="ADP-ribosylglycohydrolase"/>
</dbReference>
<feature type="region of interest" description="Disordered" evidence="1">
    <location>
        <begin position="34"/>
        <end position="54"/>
    </location>
</feature>
<keyword evidence="2" id="KW-0326">Glycosidase</keyword>
<dbReference type="Proteomes" id="UP001551329">
    <property type="component" value="Unassembled WGS sequence"/>
</dbReference>
<name>A0ABV3C3L3_9ACTN</name>
<sequence>MNLRLTWVQPEDLVGHELRQAAEDGRDARALAARWYEAGGPPAPETAGASELPRPDLRPLAEELLGSLATLPTPLPDDEPSSLPEIQSLAAPQALPPPDSEAPGGDALRDRLHAAWLGRAAGCLLGKPVEKLPLAAIRALARATGNWPLSTWFTARGVPPELLTAHPWNRRSATTSLAENIDGMPEDDDLNYPLLNLLLLQRYGRDFTTADVARLWLDELPAGRTFTAERVAYRNLLDGVEPPLTAVHRNPFREWIGAQIRADVHGWTHPGDPAAAAAQAYRDAALTHTGNGIYGAMFVAATLAAAATGTADVHRSLAAGLGVVPPRSRLAGAVRLGIASAREERDFDTVVDRLHTELGGYHWVHAVPNAALLAAALTHADGDFTRSVCAAVSGGWDTDSNGATAGSVAGLLAGHPDRLPERWTAPLKNRLATSVPSFDGIGFDTLAELTHLEAVRP</sequence>
<reference evidence="2 3" key="1">
    <citation type="submission" date="2024-06" db="EMBL/GenBank/DDBJ databases">
        <title>The Natural Products Discovery Center: Release of the First 8490 Sequenced Strains for Exploring Actinobacteria Biosynthetic Diversity.</title>
        <authorList>
            <person name="Kalkreuter E."/>
            <person name="Kautsar S.A."/>
            <person name="Yang D."/>
            <person name="Bader C.D."/>
            <person name="Teijaro C.N."/>
            <person name="Fluegel L."/>
            <person name="Davis C.M."/>
            <person name="Simpson J.R."/>
            <person name="Lauterbach L."/>
            <person name="Steele A.D."/>
            <person name="Gui C."/>
            <person name="Meng S."/>
            <person name="Li G."/>
            <person name="Viehrig K."/>
            <person name="Ye F."/>
            <person name="Su P."/>
            <person name="Kiefer A.F."/>
            <person name="Nichols A."/>
            <person name="Cepeda A.J."/>
            <person name="Yan W."/>
            <person name="Fan B."/>
            <person name="Jiang Y."/>
            <person name="Adhikari A."/>
            <person name="Zheng C.-J."/>
            <person name="Schuster L."/>
            <person name="Cowan T.M."/>
            <person name="Smanski M.J."/>
            <person name="Chevrette M.G."/>
            <person name="De Carvalho L.P.S."/>
            <person name="Shen B."/>
        </authorList>
    </citation>
    <scope>NUCLEOTIDE SEQUENCE [LARGE SCALE GENOMIC DNA]</scope>
    <source>
        <strain evidence="2 3">NPDC045974</strain>
    </source>
</reference>